<evidence type="ECO:0000313" key="4">
    <source>
        <dbReference type="Proteomes" id="UP000316213"/>
    </source>
</evidence>
<protein>
    <submittedName>
        <fullName evidence="3">Uncharacterized protein</fullName>
    </submittedName>
</protein>
<dbReference type="Proteomes" id="UP000316213">
    <property type="component" value="Unassembled WGS sequence"/>
</dbReference>
<keyword evidence="4" id="KW-1185">Reference proteome</keyword>
<feature type="transmembrane region" description="Helical" evidence="2">
    <location>
        <begin position="98"/>
        <end position="116"/>
    </location>
</feature>
<feature type="compositionally biased region" description="Basic and acidic residues" evidence="1">
    <location>
        <begin position="26"/>
        <end position="38"/>
    </location>
</feature>
<evidence type="ECO:0000256" key="2">
    <source>
        <dbReference type="SAM" id="Phobius"/>
    </source>
</evidence>
<reference evidence="3 4" key="1">
    <citation type="submission" date="2019-02" db="EMBL/GenBank/DDBJ databases">
        <title>Deep-cultivation of Planctomycetes and their phenomic and genomic characterization uncovers novel biology.</title>
        <authorList>
            <person name="Wiegand S."/>
            <person name="Jogler M."/>
            <person name="Boedeker C."/>
            <person name="Pinto D."/>
            <person name="Vollmers J."/>
            <person name="Rivas-Marin E."/>
            <person name="Kohn T."/>
            <person name="Peeters S.H."/>
            <person name="Heuer A."/>
            <person name="Rast P."/>
            <person name="Oberbeckmann S."/>
            <person name="Bunk B."/>
            <person name="Jeske O."/>
            <person name="Meyerdierks A."/>
            <person name="Storesund J.E."/>
            <person name="Kallscheuer N."/>
            <person name="Luecker S."/>
            <person name="Lage O.M."/>
            <person name="Pohl T."/>
            <person name="Merkel B.J."/>
            <person name="Hornburger P."/>
            <person name="Mueller R.-W."/>
            <person name="Bruemmer F."/>
            <person name="Labrenz M."/>
            <person name="Spormann A.M."/>
            <person name="Op Den Camp H."/>
            <person name="Overmann J."/>
            <person name="Amann R."/>
            <person name="Jetten M.S.M."/>
            <person name="Mascher T."/>
            <person name="Medema M.H."/>
            <person name="Devos D.P."/>
            <person name="Kaster A.-K."/>
            <person name="Ovreas L."/>
            <person name="Rohde M."/>
            <person name="Galperin M.Y."/>
            <person name="Jogler C."/>
        </authorList>
    </citation>
    <scope>NUCLEOTIDE SEQUENCE [LARGE SCALE GENOMIC DNA]</scope>
    <source>
        <strain evidence="3 4">Pla100</strain>
    </source>
</reference>
<evidence type="ECO:0000313" key="3">
    <source>
        <dbReference type="EMBL" id="TWT88022.1"/>
    </source>
</evidence>
<keyword evidence="2" id="KW-0472">Membrane</keyword>
<feature type="transmembrane region" description="Helical" evidence="2">
    <location>
        <begin position="136"/>
        <end position="155"/>
    </location>
</feature>
<organism evidence="3 4">
    <name type="scientific">Neorhodopirellula pilleata</name>
    <dbReference type="NCBI Taxonomy" id="2714738"/>
    <lineage>
        <taxon>Bacteria</taxon>
        <taxon>Pseudomonadati</taxon>
        <taxon>Planctomycetota</taxon>
        <taxon>Planctomycetia</taxon>
        <taxon>Pirellulales</taxon>
        <taxon>Pirellulaceae</taxon>
        <taxon>Neorhodopirellula</taxon>
    </lineage>
</organism>
<evidence type="ECO:0000256" key="1">
    <source>
        <dbReference type="SAM" id="MobiDB-lite"/>
    </source>
</evidence>
<comment type="caution">
    <text evidence="3">The sequence shown here is derived from an EMBL/GenBank/DDBJ whole genome shotgun (WGS) entry which is preliminary data.</text>
</comment>
<dbReference type="OrthoDB" id="292516at2"/>
<keyword evidence="2" id="KW-1133">Transmembrane helix</keyword>
<dbReference type="RefSeq" id="WP_146582113.1">
    <property type="nucleotide sequence ID" value="NZ_SJPM01000022.1"/>
</dbReference>
<accession>A0A5C5ZKT2</accession>
<sequence length="180" mass="20239">MNIHSGHTDSSLPADSHSGYSFDRSPSGEDHEVDEFRLKPNVPRPTIHSGTDHIAAPASQDLLERREQSAETYNSTSGSYPNVRHYPTLESMQRLYKLFGYVTVAVVFPYLIFRLVYLLMTTEENLLVELGTFSEFAVPLILLSVAATATLFGAAEGIRLAMDIQDNTLRLANHHDRFRR</sequence>
<keyword evidence="2" id="KW-0812">Transmembrane</keyword>
<dbReference type="EMBL" id="SJPM01000022">
    <property type="protein sequence ID" value="TWT88022.1"/>
    <property type="molecule type" value="Genomic_DNA"/>
</dbReference>
<name>A0A5C5ZKT2_9BACT</name>
<feature type="region of interest" description="Disordered" evidence="1">
    <location>
        <begin position="1"/>
        <end position="53"/>
    </location>
</feature>
<gene>
    <name evidence="3" type="ORF">Pla100_57530</name>
</gene>
<proteinExistence type="predicted"/>
<dbReference type="AlphaFoldDB" id="A0A5C5ZKT2"/>